<evidence type="ECO:0000313" key="8">
    <source>
        <dbReference type="Proteomes" id="UP000256763"/>
    </source>
</evidence>
<evidence type="ECO:0000256" key="3">
    <source>
        <dbReference type="ARBA" id="ARBA00022692"/>
    </source>
</evidence>
<proteinExistence type="inferred from homology"/>
<dbReference type="EMBL" id="NFZW01000020">
    <property type="protein sequence ID" value="RFA33574.1"/>
    <property type="molecule type" value="Genomic_DNA"/>
</dbReference>
<evidence type="ECO:0000256" key="1">
    <source>
        <dbReference type="ARBA" id="ARBA00004141"/>
    </source>
</evidence>
<dbReference type="PANTHER" id="PTHR12608">
    <property type="entry name" value="TRANSMEMBRANE PROTEIN HTP-1 RELATED"/>
    <property type="match status" value="1"/>
</dbReference>
<feature type="transmembrane region" description="Helical" evidence="6">
    <location>
        <begin position="73"/>
        <end position="98"/>
    </location>
</feature>
<keyword evidence="5 6" id="KW-0472">Membrane</keyword>
<sequence>MGHGMRDFGLARPLTRFPRPGWAGFRVIGQQPAPEEPTVEALLVSTLLVALAEIGDKTQVATVVLAARFEETLLVIVGTTVGMLAANVPVVLAGGFAAEKLPLKLIRGIAALLFIGLGIYALLA</sequence>
<reference evidence="8" key="1">
    <citation type="submission" date="2017-05" db="EMBL/GenBank/DDBJ databases">
        <authorList>
            <person name="Sharma S."/>
            <person name="Sidhu C."/>
            <person name="Pinnaka A.K."/>
        </authorList>
    </citation>
    <scope>NUCLEOTIDE SEQUENCE [LARGE SCALE GENOMIC DNA]</scope>
    <source>
        <strain evidence="8">AK93</strain>
    </source>
</reference>
<gene>
    <name evidence="7" type="ORF">CAL65_17120</name>
</gene>
<evidence type="ECO:0000313" key="7">
    <source>
        <dbReference type="EMBL" id="RFA33574.1"/>
    </source>
</evidence>
<name>A0A3E0WKT7_9GAMM</name>
<protein>
    <recommendedName>
        <fullName evidence="6">GDT1 family protein</fullName>
    </recommendedName>
</protein>
<dbReference type="InterPro" id="IPR001727">
    <property type="entry name" value="GDT1-like"/>
</dbReference>
<comment type="similarity">
    <text evidence="2 6">Belongs to the GDT1 family.</text>
</comment>
<dbReference type="PANTHER" id="PTHR12608:SF1">
    <property type="entry name" value="TRANSMEMBRANE PROTEIN 165"/>
    <property type="match status" value="1"/>
</dbReference>
<keyword evidence="3 6" id="KW-0812">Transmembrane</keyword>
<dbReference type="Pfam" id="PF01169">
    <property type="entry name" value="GDT1"/>
    <property type="match status" value="1"/>
</dbReference>
<keyword evidence="8" id="KW-1185">Reference proteome</keyword>
<evidence type="ECO:0000256" key="2">
    <source>
        <dbReference type="ARBA" id="ARBA00009190"/>
    </source>
</evidence>
<dbReference type="Proteomes" id="UP000256763">
    <property type="component" value="Unassembled WGS sequence"/>
</dbReference>
<comment type="caution">
    <text evidence="7">The sequence shown here is derived from an EMBL/GenBank/DDBJ whole genome shotgun (WGS) entry which is preliminary data.</text>
</comment>
<feature type="transmembrane region" description="Helical" evidence="6">
    <location>
        <begin position="105"/>
        <end position="123"/>
    </location>
</feature>
<dbReference type="AlphaFoldDB" id="A0A3E0WKT7"/>
<evidence type="ECO:0000256" key="4">
    <source>
        <dbReference type="ARBA" id="ARBA00022989"/>
    </source>
</evidence>
<dbReference type="OrthoDB" id="9801356at2"/>
<comment type="subcellular location">
    <subcellularLocation>
        <location evidence="1 6">Membrane</location>
        <topology evidence="1 6">Multi-pass membrane protein</topology>
    </subcellularLocation>
</comment>
<evidence type="ECO:0000256" key="6">
    <source>
        <dbReference type="RuleBase" id="RU365102"/>
    </source>
</evidence>
<accession>A0A3E0WKT7</accession>
<organism evidence="7 8">
    <name type="scientific">Alkalilimnicola ehrlichii</name>
    <dbReference type="NCBI Taxonomy" id="351052"/>
    <lineage>
        <taxon>Bacteria</taxon>
        <taxon>Pseudomonadati</taxon>
        <taxon>Pseudomonadota</taxon>
        <taxon>Gammaproteobacteria</taxon>
        <taxon>Chromatiales</taxon>
        <taxon>Ectothiorhodospiraceae</taxon>
        <taxon>Alkalilimnicola</taxon>
    </lineage>
</organism>
<dbReference type="GO" id="GO:0016020">
    <property type="term" value="C:membrane"/>
    <property type="evidence" value="ECO:0007669"/>
    <property type="project" value="UniProtKB-SubCell"/>
</dbReference>
<dbReference type="GO" id="GO:0046873">
    <property type="term" value="F:metal ion transmembrane transporter activity"/>
    <property type="evidence" value="ECO:0007669"/>
    <property type="project" value="InterPro"/>
</dbReference>
<keyword evidence="4 6" id="KW-1133">Transmembrane helix</keyword>
<evidence type="ECO:0000256" key="5">
    <source>
        <dbReference type="ARBA" id="ARBA00023136"/>
    </source>
</evidence>
<comment type="caution">
    <text evidence="6">Lacks conserved residue(s) required for the propagation of feature annotation.</text>
</comment>